<name>A0ABV7VPN5_9GAMM</name>
<evidence type="ECO:0000313" key="2">
    <source>
        <dbReference type="Proteomes" id="UP001595722"/>
    </source>
</evidence>
<evidence type="ECO:0000313" key="1">
    <source>
        <dbReference type="EMBL" id="MFC3679240.1"/>
    </source>
</evidence>
<comment type="caution">
    <text evidence="1">The sequence shown here is derived from an EMBL/GenBank/DDBJ whole genome shotgun (WGS) entry which is preliminary data.</text>
</comment>
<proteinExistence type="predicted"/>
<reference evidence="2" key="1">
    <citation type="journal article" date="2019" name="Int. J. Syst. Evol. Microbiol.">
        <title>The Global Catalogue of Microorganisms (GCM) 10K type strain sequencing project: providing services to taxonomists for standard genome sequencing and annotation.</title>
        <authorList>
            <consortium name="The Broad Institute Genomics Platform"/>
            <consortium name="The Broad Institute Genome Sequencing Center for Infectious Disease"/>
            <person name="Wu L."/>
            <person name="Ma J."/>
        </authorList>
    </citation>
    <scope>NUCLEOTIDE SEQUENCE [LARGE SCALE GENOMIC DNA]</scope>
    <source>
        <strain evidence="2">KCTC 42424</strain>
    </source>
</reference>
<dbReference type="Gene3D" id="3.40.50.150">
    <property type="entry name" value="Vaccinia Virus protein VP39"/>
    <property type="match status" value="1"/>
</dbReference>
<protein>
    <submittedName>
        <fullName evidence="1">Spermidine synthase</fullName>
    </submittedName>
</protein>
<sequence length="263" mass="30116">MTTYLLPDCHPFGHEIHRSFDEFGPLQVFDDGNKRYLSFGTADEQSCQLKQQPLQLQHDYLRAMLAVTCQLPGAELQPGHATVLGLGGGLLAAKLWQLLPAWQIQAVELRPAVVRIARQYFALPRDTRLQVEVDSAQHFVNQAVARQQSTGLLFSDLYLADGLSAEQQQQEFLQQCGRYVSDDGWLVLNLWKEHKAEGHILQQLQHDFSTVLQATTHDGNWLIWASRRPAREKQAARQQCKQLQPQLGFNPWSYAKQFYRHRS</sequence>
<dbReference type="InterPro" id="IPR029063">
    <property type="entry name" value="SAM-dependent_MTases_sf"/>
</dbReference>
<dbReference type="EMBL" id="JBHRYB010000003">
    <property type="protein sequence ID" value="MFC3679240.1"/>
    <property type="molecule type" value="Genomic_DNA"/>
</dbReference>
<dbReference type="RefSeq" id="WP_376864897.1">
    <property type="nucleotide sequence ID" value="NZ_JBHRYB010000003.1"/>
</dbReference>
<accession>A0ABV7VPN5</accession>
<keyword evidence="2" id="KW-1185">Reference proteome</keyword>
<gene>
    <name evidence="1" type="ORF">ACFOMG_03835</name>
</gene>
<organism evidence="1 2">
    <name type="scientific">Bacterioplanoides pacificum</name>
    <dbReference type="NCBI Taxonomy" id="1171596"/>
    <lineage>
        <taxon>Bacteria</taxon>
        <taxon>Pseudomonadati</taxon>
        <taxon>Pseudomonadota</taxon>
        <taxon>Gammaproteobacteria</taxon>
        <taxon>Oceanospirillales</taxon>
        <taxon>Oceanospirillaceae</taxon>
        <taxon>Bacterioplanoides</taxon>
    </lineage>
</organism>
<dbReference type="SUPFAM" id="SSF53335">
    <property type="entry name" value="S-adenosyl-L-methionine-dependent methyltransferases"/>
    <property type="match status" value="1"/>
</dbReference>
<dbReference type="Proteomes" id="UP001595722">
    <property type="component" value="Unassembled WGS sequence"/>
</dbReference>